<comment type="caution">
    <text evidence="13">The sequence shown here is derived from an EMBL/GenBank/DDBJ whole genome shotgun (WGS) entry which is preliminary data.</text>
</comment>
<keyword evidence="5 12" id="KW-0812">Transmembrane</keyword>
<keyword evidence="3" id="KW-0444">Lipid biosynthesis</keyword>
<dbReference type="PANTHER" id="PTHR14269:SF11">
    <property type="entry name" value="CDP-DIACYLGLYCEROL--GLYCEROL-3-PHOSPHATE 3-PHOSPHATIDYLTRANSFERASE"/>
    <property type="match status" value="1"/>
</dbReference>
<feature type="transmembrane region" description="Helical" evidence="12">
    <location>
        <begin position="90"/>
        <end position="108"/>
    </location>
</feature>
<accession>A0AAE3EJU2</accession>
<evidence type="ECO:0000256" key="4">
    <source>
        <dbReference type="ARBA" id="ARBA00022679"/>
    </source>
</evidence>
<evidence type="ECO:0000256" key="10">
    <source>
        <dbReference type="ARBA" id="ARBA00023264"/>
    </source>
</evidence>
<dbReference type="GO" id="GO:0046474">
    <property type="term" value="P:glycerophospholipid biosynthetic process"/>
    <property type="evidence" value="ECO:0007669"/>
    <property type="project" value="TreeGrafter"/>
</dbReference>
<organism evidence="13 14">
    <name type="scientific">Teretinema zuelzerae</name>
    <dbReference type="NCBI Taxonomy" id="156"/>
    <lineage>
        <taxon>Bacteria</taxon>
        <taxon>Pseudomonadati</taxon>
        <taxon>Spirochaetota</taxon>
        <taxon>Spirochaetia</taxon>
        <taxon>Spirochaetales</taxon>
        <taxon>Treponemataceae</taxon>
        <taxon>Teretinema</taxon>
    </lineage>
</organism>
<evidence type="ECO:0000256" key="9">
    <source>
        <dbReference type="ARBA" id="ARBA00023209"/>
    </source>
</evidence>
<dbReference type="Proteomes" id="UP001198163">
    <property type="component" value="Unassembled WGS sequence"/>
</dbReference>
<dbReference type="RefSeq" id="WP_230758418.1">
    <property type="nucleotide sequence ID" value="NZ_JAINWA010000003.1"/>
</dbReference>
<dbReference type="PROSITE" id="PS00379">
    <property type="entry name" value="CDP_ALCOHOL_P_TRANSF"/>
    <property type="match status" value="1"/>
</dbReference>
<gene>
    <name evidence="13" type="ORF">K7J14_15295</name>
</gene>
<dbReference type="GO" id="GO:0016020">
    <property type="term" value="C:membrane"/>
    <property type="evidence" value="ECO:0007669"/>
    <property type="project" value="UniProtKB-SubCell"/>
</dbReference>
<evidence type="ECO:0000256" key="11">
    <source>
        <dbReference type="RuleBase" id="RU003750"/>
    </source>
</evidence>
<evidence type="ECO:0000256" key="8">
    <source>
        <dbReference type="ARBA" id="ARBA00023136"/>
    </source>
</evidence>
<keyword evidence="4 11" id="KW-0808">Transferase</keyword>
<dbReference type="Gene3D" id="1.20.120.1760">
    <property type="match status" value="1"/>
</dbReference>
<evidence type="ECO:0000256" key="2">
    <source>
        <dbReference type="ARBA" id="ARBA00010441"/>
    </source>
</evidence>
<evidence type="ECO:0000256" key="12">
    <source>
        <dbReference type="SAM" id="Phobius"/>
    </source>
</evidence>
<feature type="transmembrane region" description="Helical" evidence="12">
    <location>
        <begin position="29"/>
        <end position="47"/>
    </location>
</feature>
<dbReference type="EMBL" id="JAINWA010000003">
    <property type="protein sequence ID" value="MCD1656064.1"/>
    <property type="molecule type" value="Genomic_DNA"/>
</dbReference>
<dbReference type="InterPro" id="IPR048254">
    <property type="entry name" value="CDP_ALCOHOL_P_TRANSF_CS"/>
</dbReference>
<dbReference type="InterPro" id="IPR000462">
    <property type="entry name" value="CDP-OH_P_trans"/>
</dbReference>
<keyword evidence="8 12" id="KW-0472">Membrane</keyword>
<comment type="similarity">
    <text evidence="2 11">Belongs to the CDP-alcohol phosphatidyltransferase class-I family.</text>
</comment>
<evidence type="ECO:0000256" key="1">
    <source>
        <dbReference type="ARBA" id="ARBA00004141"/>
    </source>
</evidence>
<dbReference type="AlphaFoldDB" id="A0AAE3EJU2"/>
<keyword evidence="6 12" id="KW-1133">Transmembrane helix</keyword>
<evidence type="ECO:0000313" key="14">
    <source>
        <dbReference type="Proteomes" id="UP001198163"/>
    </source>
</evidence>
<keyword evidence="9" id="KW-0594">Phospholipid biosynthesis</keyword>
<proteinExistence type="inferred from homology"/>
<feature type="transmembrane region" description="Helical" evidence="12">
    <location>
        <begin position="120"/>
        <end position="138"/>
    </location>
</feature>
<keyword evidence="7" id="KW-0443">Lipid metabolism</keyword>
<comment type="subcellular location">
    <subcellularLocation>
        <location evidence="1">Membrane</location>
        <topology evidence="1">Multi-pass membrane protein</topology>
    </subcellularLocation>
</comment>
<feature type="transmembrane region" description="Helical" evidence="12">
    <location>
        <begin position="67"/>
        <end position="84"/>
    </location>
</feature>
<dbReference type="InterPro" id="IPR043130">
    <property type="entry name" value="CDP-OH_PTrfase_TM_dom"/>
</dbReference>
<dbReference type="PANTHER" id="PTHR14269">
    <property type="entry name" value="CDP-DIACYLGLYCEROL--GLYCEROL-3-PHOSPHATE 3-PHOSPHATIDYLTRANSFERASE-RELATED"/>
    <property type="match status" value="1"/>
</dbReference>
<keyword evidence="10" id="KW-1208">Phospholipid metabolism</keyword>
<evidence type="ECO:0000313" key="13">
    <source>
        <dbReference type="EMBL" id="MCD1656064.1"/>
    </source>
</evidence>
<evidence type="ECO:0000256" key="6">
    <source>
        <dbReference type="ARBA" id="ARBA00022989"/>
    </source>
</evidence>
<reference evidence="13" key="1">
    <citation type="submission" date="2021-08" db="EMBL/GenBank/DDBJ databases">
        <title>Comparative analyses of Brucepasteria parasyntrophica and Teretinema zuelzerae.</title>
        <authorList>
            <person name="Song Y."/>
            <person name="Brune A."/>
        </authorList>
    </citation>
    <scope>NUCLEOTIDE SEQUENCE</scope>
    <source>
        <strain evidence="13">DSM 1903</strain>
    </source>
</reference>
<protein>
    <submittedName>
        <fullName evidence="13">CDP-alcohol phosphatidyltransferase family protein</fullName>
    </submittedName>
</protein>
<evidence type="ECO:0000256" key="5">
    <source>
        <dbReference type="ARBA" id="ARBA00022692"/>
    </source>
</evidence>
<evidence type="ECO:0000256" key="3">
    <source>
        <dbReference type="ARBA" id="ARBA00022516"/>
    </source>
</evidence>
<keyword evidence="14" id="KW-1185">Reference proteome</keyword>
<sequence length="183" mass="21026">MKCYIPNILSIIRIVLCPALLFITENNLLLITLIIGIGLTDILDGYFARKFNCQSQFGSQLDSLGDMLFFIMLLAYVIVYRRYVLIENRKLLMCVVVVKFIPLIIGLIKYKKLVFIHTILNKLSGIMVVIGVITVITLEIYKIMIYVLFFILLAGIEEILIEILVKNPDENRKSVFDMSSKNR</sequence>
<dbReference type="InterPro" id="IPR050324">
    <property type="entry name" value="CDP-alcohol_PTase-I"/>
</dbReference>
<name>A0AAE3EJU2_9SPIR</name>
<dbReference type="Pfam" id="PF01066">
    <property type="entry name" value="CDP-OH_P_transf"/>
    <property type="match status" value="1"/>
</dbReference>
<feature type="transmembrane region" description="Helical" evidence="12">
    <location>
        <begin position="144"/>
        <end position="165"/>
    </location>
</feature>
<dbReference type="GO" id="GO:0016780">
    <property type="term" value="F:phosphotransferase activity, for other substituted phosphate groups"/>
    <property type="evidence" value="ECO:0007669"/>
    <property type="project" value="InterPro"/>
</dbReference>
<evidence type="ECO:0000256" key="7">
    <source>
        <dbReference type="ARBA" id="ARBA00023098"/>
    </source>
</evidence>